<organism evidence="1">
    <name type="scientific">bioreactor metagenome</name>
    <dbReference type="NCBI Taxonomy" id="1076179"/>
    <lineage>
        <taxon>unclassified sequences</taxon>
        <taxon>metagenomes</taxon>
        <taxon>ecological metagenomes</taxon>
    </lineage>
</organism>
<accession>A0A645BTF7</accession>
<name>A0A645BTF7_9ZZZZ</name>
<proteinExistence type="predicted"/>
<comment type="caution">
    <text evidence="1">The sequence shown here is derived from an EMBL/GenBank/DDBJ whole genome shotgun (WGS) entry which is preliminary data.</text>
</comment>
<dbReference type="AlphaFoldDB" id="A0A645BTF7"/>
<protein>
    <submittedName>
        <fullName evidence="1">Uncharacterized protein</fullName>
    </submittedName>
</protein>
<reference evidence="1" key="1">
    <citation type="submission" date="2019-08" db="EMBL/GenBank/DDBJ databases">
        <authorList>
            <person name="Kucharzyk K."/>
            <person name="Murdoch R.W."/>
            <person name="Higgins S."/>
            <person name="Loffler F."/>
        </authorList>
    </citation>
    <scope>NUCLEOTIDE SEQUENCE</scope>
</reference>
<evidence type="ECO:0000313" key="1">
    <source>
        <dbReference type="EMBL" id="MPM68497.1"/>
    </source>
</evidence>
<sequence length="95" mass="10348">MIPIDAFIALITFVFITSELKLPVVILSALSEPILAESIVAVSVDRFIAVITLPFITSELKLPVVMDPASIFSTTNPEVFILSAFILPDTFRLIA</sequence>
<dbReference type="EMBL" id="VSSQ01022289">
    <property type="protein sequence ID" value="MPM68497.1"/>
    <property type="molecule type" value="Genomic_DNA"/>
</dbReference>
<gene>
    <name evidence="1" type="ORF">SDC9_115430</name>
</gene>